<evidence type="ECO:0000313" key="3">
    <source>
        <dbReference type="Proteomes" id="UP000291343"/>
    </source>
</evidence>
<dbReference type="InParanoid" id="A0A482WYU3"/>
<evidence type="ECO:0000313" key="2">
    <source>
        <dbReference type="EMBL" id="RZF38426.1"/>
    </source>
</evidence>
<evidence type="ECO:0000256" key="1">
    <source>
        <dbReference type="SAM" id="MobiDB-lite"/>
    </source>
</evidence>
<accession>A0A482WYU3</accession>
<dbReference type="Proteomes" id="UP000291343">
    <property type="component" value="Unassembled WGS sequence"/>
</dbReference>
<proteinExistence type="predicted"/>
<name>A0A482WYU3_LAOST</name>
<dbReference type="EMBL" id="QKKF02022281">
    <property type="protein sequence ID" value="RZF38426.1"/>
    <property type="molecule type" value="Genomic_DNA"/>
</dbReference>
<feature type="region of interest" description="Disordered" evidence="1">
    <location>
        <begin position="44"/>
        <end position="103"/>
    </location>
</feature>
<comment type="caution">
    <text evidence="2">The sequence shown here is derived from an EMBL/GenBank/DDBJ whole genome shotgun (WGS) entry which is preliminary data.</text>
</comment>
<gene>
    <name evidence="2" type="ORF">LSTR_LSTR015538</name>
</gene>
<reference evidence="2 3" key="1">
    <citation type="journal article" date="2017" name="Gigascience">
        <title>Genome sequence of the small brown planthopper, Laodelphax striatellus.</title>
        <authorList>
            <person name="Zhu J."/>
            <person name="Jiang F."/>
            <person name="Wang X."/>
            <person name="Yang P."/>
            <person name="Bao Y."/>
            <person name="Zhao W."/>
            <person name="Wang W."/>
            <person name="Lu H."/>
            <person name="Wang Q."/>
            <person name="Cui N."/>
            <person name="Li J."/>
            <person name="Chen X."/>
            <person name="Luo L."/>
            <person name="Yu J."/>
            <person name="Kang L."/>
            <person name="Cui F."/>
        </authorList>
    </citation>
    <scope>NUCLEOTIDE SEQUENCE [LARGE SCALE GENOMIC DNA]</scope>
    <source>
        <strain evidence="2">Lst14</strain>
    </source>
</reference>
<organism evidence="2 3">
    <name type="scientific">Laodelphax striatellus</name>
    <name type="common">Small brown planthopper</name>
    <name type="synonym">Delphax striatella</name>
    <dbReference type="NCBI Taxonomy" id="195883"/>
    <lineage>
        <taxon>Eukaryota</taxon>
        <taxon>Metazoa</taxon>
        <taxon>Ecdysozoa</taxon>
        <taxon>Arthropoda</taxon>
        <taxon>Hexapoda</taxon>
        <taxon>Insecta</taxon>
        <taxon>Pterygota</taxon>
        <taxon>Neoptera</taxon>
        <taxon>Paraneoptera</taxon>
        <taxon>Hemiptera</taxon>
        <taxon>Auchenorrhyncha</taxon>
        <taxon>Fulgoroidea</taxon>
        <taxon>Delphacidae</taxon>
        <taxon>Criomorphinae</taxon>
        <taxon>Laodelphax</taxon>
    </lineage>
</organism>
<protein>
    <submittedName>
        <fullName evidence="2">Uncharacterized protein</fullName>
    </submittedName>
</protein>
<sequence length="103" mass="11517">MIKNIRIRNISMTGSMLNQVGCGTLKLISFLEVDFLLRLATTTASAAAQPTPQLSQQQQHGLQQQQQHGLQQQQQGLQQQQHGLQQQQSQQPHQQPQPQALVT</sequence>
<keyword evidence="3" id="KW-1185">Reference proteome</keyword>
<dbReference type="AlphaFoldDB" id="A0A482WYU3"/>